<accession>A0AA41ZG14</accession>
<reference evidence="1" key="1">
    <citation type="submission" date="2022-06" db="EMBL/GenBank/DDBJ databases">
        <title>Sphingomonas sp. nov. isolated from rhizosphere soil of tomato.</title>
        <authorList>
            <person name="Dong H."/>
            <person name="Gao R."/>
        </authorList>
    </citation>
    <scope>NUCLEOTIDE SEQUENCE</scope>
    <source>
        <strain evidence="1">MMSM24</strain>
    </source>
</reference>
<dbReference type="GO" id="GO:0008168">
    <property type="term" value="F:methyltransferase activity"/>
    <property type="evidence" value="ECO:0007669"/>
    <property type="project" value="UniProtKB-KW"/>
</dbReference>
<keyword evidence="2" id="KW-1185">Reference proteome</keyword>
<protein>
    <submittedName>
        <fullName evidence="1">Methyltransferase</fullName>
    </submittedName>
</protein>
<dbReference type="EMBL" id="JANFAV010000010">
    <property type="protein sequence ID" value="MCW6535946.1"/>
    <property type="molecule type" value="Genomic_DNA"/>
</dbReference>
<dbReference type="CDD" id="cd02440">
    <property type="entry name" value="AdoMet_MTases"/>
    <property type="match status" value="1"/>
</dbReference>
<evidence type="ECO:0000313" key="2">
    <source>
        <dbReference type="Proteomes" id="UP001165565"/>
    </source>
</evidence>
<dbReference type="GO" id="GO:0032259">
    <property type="term" value="P:methylation"/>
    <property type="evidence" value="ECO:0007669"/>
    <property type="project" value="UniProtKB-KW"/>
</dbReference>
<evidence type="ECO:0000313" key="1">
    <source>
        <dbReference type="EMBL" id="MCW6535946.1"/>
    </source>
</evidence>
<dbReference type="SUPFAM" id="SSF53335">
    <property type="entry name" value="S-adenosyl-L-methionine-dependent methyltransferases"/>
    <property type="match status" value="1"/>
</dbReference>
<gene>
    <name evidence="1" type="ORF">NEE01_14270</name>
</gene>
<proteinExistence type="predicted"/>
<organism evidence="1 2">
    <name type="scientific">Sphingomonas lycopersici</name>
    <dbReference type="NCBI Taxonomy" id="2951807"/>
    <lineage>
        <taxon>Bacteria</taxon>
        <taxon>Pseudomonadati</taxon>
        <taxon>Pseudomonadota</taxon>
        <taxon>Alphaproteobacteria</taxon>
        <taxon>Sphingomonadales</taxon>
        <taxon>Sphingomonadaceae</taxon>
        <taxon>Sphingomonas</taxon>
    </lineage>
</organism>
<dbReference type="Proteomes" id="UP001165565">
    <property type="component" value="Unassembled WGS sequence"/>
</dbReference>
<sequence length="331" mass="36511">MPVFQLLMQRTAWSRFGRRFTHQSAKSAASLTGVPHQPAFHARIAVTHASLARKPLFIAAPQPYYLLNTLHKRGWRMQKIAWAAALAVACQGGSLALARSEPAPDFAAAVAKPGRPAEEIALDESRKPAEVLAFLGLKKGMKAADIMTGSGYWAEIMGNAVGPKGKVTAFEPSQFYSTPEEQKKWAALVARRPDLRFVRYPFEAFSAPPNQFDFTIINLSYHDLYWESAKYHIPRSDPAAFVKALYTATKPGGIVGIIDHVGPTGDTRAVVEKLHRIDPATVKGDFTAAGFVLEAQSPLLANPADDHTKLVFDPAIRGKTDRFMFRFRKPR</sequence>
<dbReference type="AlphaFoldDB" id="A0AA41ZG14"/>
<dbReference type="Gene3D" id="3.40.50.150">
    <property type="entry name" value="Vaccinia Virus protein VP39"/>
    <property type="match status" value="1"/>
</dbReference>
<dbReference type="InterPro" id="IPR029063">
    <property type="entry name" value="SAM-dependent_MTases_sf"/>
</dbReference>
<dbReference type="Pfam" id="PF01135">
    <property type="entry name" value="PCMT"/>
    <property type="match status" value="1"/>
</dbReference>
<keyword evidence="1" id="KW-0808">Transferase</keyword>
<dbReference type="RefSeq" id="WP_265269382.1">
    <property type="nucleotide sequence ID" value="NZ_JANFAV010000010.1"/>
</dbReference>
<name>A0AA41ZG14_9SPHN</name>
<keyword evidence="1" id="KW-0489">Methyltransferase</keyword>
<comment type="caution">
    <text evidence="1">The sequence shown here is derived from an EMBL/GenBank/DDBJ whole genome shotgun (WGS) entry which is preliminary data.</text>
</comment>